<dbReference type="Proteomes" id="UP001314170">
    <property type="component" value="Unassembled WGS sequence"/>
</dbReference>
<gene>
    <name evidence="3" type="ORF">DCAF_LOCUS7233</name>
</gene>
<keyword evidence="4" id="KW-1185">Reference proteome</keyword>
<dbReference type="AlphaFoldDB" id="A0AAV1R924"/>
<reference evidence="3 4" key="1">
    <citation type="submission" date="2024-01" db="EMBL/GenBank/DDBJ databases">
        <authorList>
            <person name="Waweru B."/>
        </authorList>
    </citation>
    <scope>NUCLEOTIDE SEQUENCE [LARGE SCALE GENOMIC DNA]</scope>
</reference>
<evidence type="ECO:0000256" key="2">
    <source>
        <dbReference type="SAM" id="MobiDB-lite"/>
    </source>
</evidence>
<proteinExistence type="predicted"/>
<evidence type="ECO:0000313" key="4">
    <source>
        <dbReference type="Proteomes" id="UP001314170"/>
    </source>
</evidence>
<evidence type="ECO:0000313" key="3">
    <source>
        <dbReference type="EMBL" id="CAK7329478.1"/>
    </source>
</evidence>
<organism evidence="3 4">
    <name type="scientific">Dovyalis caffra</name>
    <dbReference type="NCBI Taxonomy" id="77055"/>
    <lineage>
        <taxon>Eukaryota</taxon>
        <taxon>Viridiplantae</taxon>
        <taxon>Streptophyta</taxon>
        <taxon>Embryophyta</taxon>
        <taxon>Tracheophyta</taxon>
        <taxon>Spermatophyta</taxon>
        <taxon>Magnoliopsida</taxon>
        <taxon>eudicotyledons</taxon>
        <taxon>Gunneridae</taxon>
        <taxon>Pentapetalae</taxon>
        <taxon>rosids</taxon>
        <taxon>fabids</taxon>
        <taxon>Malpighiales</taxon>
        <taxon>Salicaceae</taxon>
        <taxon>Flacourtieae</taxon>
        <taxon>Dovyalis</taxon>
    </lineage>
</organism>
<feature type="compositionally biased region" description="Basic and acidic residues" evidence="2">
    <location>
        <begin position="152"/>
        <end position="161"/>
    </location>
</feature>
<name>A0AAV1R924_9ROSI</name>
<feature type="region of interest" description="Disordered" evidence="2">
    <location>
        <begin position="113"/>
        <end position="161"/>
    </location>
</feature>
<feature type="compositionally biased region" description="Acidic residues" evidence="2">
    <location>
        <begin position="120"/>
        <end position="136"/>
    </location>
</feature>
<sequence>MLREEEDQHSELSEANAPLINEKEPLLEDFEAESRKWEEKRESLTTKLDDANLSLKICQENEKKFEEERRGWEKERAVLSSNLFAHEYVRKCRRLEKESADLTASLATAKAEGDFYRSNDDEEDDSSDDDEEDDSSEEKTKTEETDQENVLDNEKEVKDEELKETEDEYYWEIAKDSSLSMRRQIDLFKGQTQLEGNYCKLVKSAVEKLVVLEQENKVLSRKLRAERTSTEQLNRLVCLFEIKCERLEEGKADLTASLSIAKDESEFYRECMHNLGLDNELSAI</sequence>
<evidence type="ECO:0000256" key="1">
    <source>
        <dbReference type="SAM" id="Coils"/>
    </source>
</evidence>
<feature type="coiled-coil region" evidence="1">
    <location>
        <begin position="202"/>
        <end position="264"/>
    </location>
</feature>
<accession>A0AAV1R924</accession>
<feature type="compositionally biased region" description="Basic and acidic residues" evidence="2">
    <location>
        <begin position="21"/>
        <end position="43"/>
    </location>
</feature>
<dbReference type="EMBL" id="CAWUPB010000913">
    <property type="protein sequence ID" value="CAK7329478.1"/>
    <property type="molecule type" value="Genomic_DNA"/>
</dbReference>
<keyword evidence="1" id="KW-0175">Coiled coil</keyword>
<protein>
    <submittedName>
        <fullName evidence="3">Uncharacterized protein</fullName>
    </submittedName>
</protein>
<comment type="caution">
    <text evidence="3">The sequence shown here is derived from an EMBL/GenBank/DDBJ whole genome shotgun (WGS) entry which is preliminary data.</text>
</comment>
<feature type="region of interest" description="Disordered" evidence="2">
    <location>
        <begin position="1"/>
        <end position="43"/>
    </location>
</feature>